<proteinExistence type="predicted"/>
<sequence>MQSDAKSQKGKIGQDEAAATRQYVNAADAERAQHAALTAMQGAQQGIVAAKLQQMLINMAVAQQPQQQQQQQQIRQNQAVARQYLLGSGGVSAGMGSMLPMSLAPSHQAQLPPPPPPVPTMPSAVQPTSSQVPAQLAQLFGTTDPALWNILCALIRDEVTKQVQPLRYELAQLRGAKLGNLKDHDDVAHTDQAFEAPPPPLPHPPPPTTSKLKHPPQRHQHHQDSTGVHAGRVEKRRVVSKSTNDERRAMRDFAESIEWKSGTRDVAAWSTSPYAEQFKEITLAQVKHFIHNHKKKRNQKVTEQKSGESA</sequence>
<evidence type="ECO:0000256" key="1">
    <source>
        <dbReference type="SAM" id="MobiDB-lite"/>
    </source>
</evidence>
<feature type="compositionally biased region" description="Basic and acidic residues" evidence="1">
    <location>
        <begin position="231"/>
        <end position="246"/>
    </location>
</feature>
<dbReference type="Proteomes" id="UP000660262">
    <property type="component" value="Unassembled WGS sequence"/>
</dbReference>
<name>A0A830HGW8_9CHLO</name>
<accession>A0A830HGW8</accession>
<comment type="caution">
    <text evidence="2">The sequence shown here is derived from an EMBL/GenBank/DDBJ whole genome shotgun (WGS) entry which is preliminary data.</text>
</comment>
<gene>
    <name evidence="2" type="ORF">PPROV_000509100</name>
</gene>
<evidence type="ECO:0000313" key="2">
    <source>
        <dbReference type="EMBL" id="GHP06344.1"/>
    </source>
</evidence>
<feature type="compositionally biased region" description="Pro residues" evidence="1">
    <location>
        <begin position="196"/>
        <end position="208"/>
    </location>
</feature>
<protein>
    <submittedName>
        <fullName evidence="2">Uncharacterized protein</fullName>
    </submittedName>
</protein>
<evidence type="ECO:0000313" key="3">
    <source>
        <dbReference type="Proteomes" id="UP000660262"/>
    </source>
</evidence>
<organism evidence="2 3">
    <name type="scientific">Pycnococcus provasolii</name>
    <dbReference type="NCBI Taxonomy" id="41880"/>
    <lineage>
        <taxon>Eukaryota</taxon>
        <taxon>Viridiplantae</taxon>
        <taxon>Chlorophyta</taxon>
        <taxon>Pseudoscourfieldiophyceae</taxon>
        <taxon>Pseudoscourfieldiales</taxon>
        <taxon>Pycnococcaceae</taxon>
        <taxon>Pycnococcus</taxon>
    </lineage>
</organism>
<keyword evidence="3" id="KW-1185">Reference proteome</keyword>
<feature type="region of interest" description="Disordered" evidence="1">
    <location>
        <begin position="191"/>
        <end position="246"/>
    </location>
</feature>
<feature type="compositionally biased region" description="Basic residues" evidence="1">
    <location>
        <begin position="211"/>
        <end position="221"/>
    </location>
</feature>
<dbReference type="AlphaFoldDB" id="A0A830HGW8"/>
<reference evidence="2" key="1">
    <citation type="submission" date="2020-10" db="EMBL/GenBank/DDBJ databases">
        <title>Unveiling of a novel bifunctional photoreceptor, Dualchrome1, isolated from a cosmopolitan green alga.</title>
        <authorList>
            <person name="Suzuki S."/>
            <person name="Kawachi M."/>
        </authorList>
    </citation>
    <scope>NUCLEOTIDE SEQUENCE</scope>
    <source>
        <strain evidence="2">NIES 2893</strain>
    </source>
</reference>
<dbReference type="EMBL" id="BNJQ01000012">
    <property type="protein sequence ID" value="GHP06344.1"/>
    <property type="molecule type" value="Genomic_DNA"/>
</dbReference>